<dbReference type="PANTHER" id="PTHR45711:SF9">
    <property type="entry name" value="ANION_PROTON EXCHANGE TRANSPORTER GEF1"/>
    <property type="match status" value="1"/>
</dbReference>
<keyword evidence="3 9" id="KW-0812">Transmembrane</keyword>
<dbReference type="CDD" id="cd04591">
    <property type="entry name" value="CBS_pair_voltage-gated_CLC_euk_bac"/>
    <property type="match status" value="1"/>
</dbReference>
<feature type="domain" description="CBS" evidence="11">
    <location>
        <begin position="622"/>
        <end position="682"/>
    </location>
</feature>
<dbReference type="AlphaFoldDB" id="A0A9P4L9J8"/>
<accession>A0A9P4L9J8</accession>
<comment type="similarity">
    <text evidence="9">Belongs to the chloride channel (TC 2.A.49) family.</text>
</comment>
<comment type="subcellular location">
    <subcellularLocation>
        <location evidence="1 9">Membrane</location>
        <topology evidence="1 9">Multi-pass membrane protein</topology>
    </subcellularLocation>
</comment>
<keyword evidence="2 9" id="KW-0813">Transport</keyword>
<dbReference type="Gene3D" id="3.90.1280.20">
    <property type="match status" value="1"/>
</dbReference>
<feature type="transmembrane region" description="Helical" evidence="9">
    <location>
        <begin position="567"/>
        <end position="584"/>
    </location>
</feature>
<keyword evidence="13" id="KW-1185">Reference proteome</keyword>
<keyword evidence="6 9" id="KW-0472">Membrane</keyword>
<keyword evidence="4 9" id="KW-1133">Transmembrane helix</keyword>
<feature type="transmembrane region" description="Helical" evidence="9">
    <location>
        <begin position="374"/>
        <end position="394"/>
    </location>
</feature>
<dbReference type="OrthoDB" id="44789at2759"/>
<keyword evidence="8" id="KW-0129">CBS domain</keyword>
<dbReference type="Gene3D" id="3.10.580.20">
    <property type="match status" value="1"/>
</dbReference>
<gene>
    <name evidence="12" type="ORF">K460DRAFT_339684</name>
</gene>
<dbReference type="GeneID" id="63848342"/>
<proteinExistence type="inferred from homology"/>
<evidence type="ECO:0000256" key="4">
    <source>
        <dbReference type="ARBA" id="ARBA00022989"/>
    </source>
</evidence>
<dbReference type="GO" id="GO:0005886">
    <property type="term" value="C:plasma membrane"/>
    <property type="evidence" value="ECO:0007669"/>
    <property type="project" value="TreeGrafter"/>
</dbReference>
<evidence type="ECO:0000256" key="10">
    <source>
        <dbReference type="SAM" id="MobiDB-lite"/>
    </source>
</evidence>
<dbReference type="GO" id="GO:0000324">
    <property type="term" value="C:fungal-type vacuole"/>
    <property type="evidence" value="ECO:0007669"/>
    <property type="project" value="TreeGrafter"/>
</dbReference>
<feature type="transmembrane region" description="Helical" evidence="9">
    <location>
        <begin position="489"/>
        <end position="510"/>
    </location>
</feature>
<dbReference type="GO" id="GO:0005794">
    <property type="term" value="C:Golgi apparatus"/>
    <property type="evidence" value="ECO:0007669"/>
    <property type="project" value="TreeGrafter"/>
</dbReference>
<dbReference type="EMBL" id="ML976616">
    <property type="protein sequence ID" value="KAF1846442.1"/>
    <property type="molecule type" value="Genomic_DNA"/>
</dbReference>
<sequence length="879" mass="96674">MNRTSSSHSRPRRPSHPQSTRSASFTPSLRRRNTSHSIQSLDHDDDPEAAQNTHTDHAIVEEIAEIKRYEDFTTIDWVQDAAREQLRRKARRKQRSNIGASGDTKAVFLGRGRGTWRRKIAEAYDAGQAWIVVTLVGAAIGLNAAFLNIVTEWLADIKLGHCTTAFYLNESFCCWGAESGCPEWKRWSGFWPMNYFFYILFGAVFAATAARLVKSFAPYAAGSGISEMKCIIAGFVMKGFLGATTLFIKSIGLPLAIASGLSVGKEGPSVHYAVCTGNVISRFFDKYRRNAAKTREILSASAAAGVGVAFGSPIGGVLFSLEEMSNYFPLKTLWRSYFCALVATAVLAAMNPFRTGQLVMFQVKYDRSWHFFEILFYIIIGAFGGLYGAFVIKWNLKMQIFRKKYLSQYPITEAVTLAVLTAVICYPNTFLRIDMTESMEILFQECEGNKDDGQLCDRDERWHMIGSLAIATIVRTLLVVISFGCKVPAGIFVPSMAVGAAFGRMVGIFVQHIHESFPNSAFFAACEPDGPCITPGTYAFLGAAAALSGIMHITVSVVVIMFEITGALTYILPTMIVVGVTKAVSERFGHGGIADRMIYLNGYPFLDNKEEHTFGVPVSQVMASHVVCLPATGMELKQMERLVNENHYQGYPIVENMENKTLIGYIGRTELRYAIDRAKKDQMAPGHAKCSFSTSTGSQDSRTPSLTIPAVTFDSMPATSSSLNLDFARFIDPTPLTVHPRLPLETVMELFKKMGPRVILIEYRGRLTGLVTVKDCLKYQFKVEAGHGGGSGSGGDEGMERVYGVLKSVALWVDGGLDVVRRMVGIGRGRGGEVRLVSPTIRGPVRRGEDQETFSVGEEDDDGDVGTGVELEDRGRSTR</sequence>
<evidence type="ECO:0000256" key="9">
    <source>
        <dbReference type="RuleBase" id="RU361221"/>
    </source>
</evidence>
<dbReference type="SUPFAM" id="SSF81340">
    <property type="entry name" value="Clc chloride channel"/>
    <property type="match status" value="1"/>
</dbReference>
<dbReference type="Proteomes" id="UP000800039">
    <property type="component" value="Unassembled WGS sequence"/>
</dbReference>
<dbReference type="InterPro" id="IPR000644">
    <property type="entry name" value="CBS_dom"/>
</dbReference>
<feature type="transmembrane region" description="Helical" evidence="9">
    <location>
        <begin position="195"/>
        <end position="214"/>
    </location>
</feature>
<evidence type="ECO:0000256" key="3">
    <source>
        <dbReference type="ARBA" id="ARBA00022692"/>
    </source>
</evidence>
<evidence type="ECO:0000256" key="8">
    <source>
        <dbReference type="PROSITE-ProRule" id="PRU00703"/>
    </source>
</evidence>
<feature type="transmembrane region" description="Helical" evidence="9">
    <location>
        <begin position="235"/>
        <end position="257"/>
    </location>
</feature>
<dbReference type="GO" id="GO:0006878">
    <property type="term" value="P:intracellular copper ion homeostasis"/>
    <property type="evidence" value="ECO:0007669"/>
    <property type="project" value="TreeGrafter"/>
</dbReference>
<organism evidence="12 13">
    <name type="scientific">Cucurbitaria berberidis CBS 394.84</name>
    <dbReference type="NCBI Taxonomy" id="1168544"/>
    <lineage>
        <taxon>Eukaryota</taxon>
        <taxon>Fungi</taxon>
        <taxon>Dikarya</taxon>
        <taxon>Ascomycota</taxon>
        <taxon>Pezizomycotina</taxon>
        <taxon>Dothideomycetes</taxon>
        <taxon>Pleosporomycetidae</taxon>
        <taxon>Pleosporales</taxon>
        <taxon>Pleosporineae</taxon>
        <taxon>Cucurbitariaceae</taxon>
        <taxon>Cucurbitaria</taxon>
    </lineage>
</organism>
<dbReference type="GO" id="GO:0005783">
    <property type="term" value="C:endoplasmic reticulum"/>
    <property type="evidence" value="ECO:0007669"/>
    <property type="project" value="TreeGrafter"/>
</dbReference>
<evidence type="ECO:0000313" key="12">
    <source>
        <dbReference type="EMBL" id="KAF1846442.1"/>
    </source>
</evidence>
<evidence type="ECO:0000256" key="5">
    <source>
        <dbReference type="ARBA" id="ARBA00023065"/>
    </source>
</evidence>
<feature type="transmembrane region" description="Helical" evidence="9">
    <location>
        <begin position="414"/>
        <end position="431"/>
    </location>
</feature>
<dbReference type="CDD" id="cd03684">
    <property type="entry name" value="ClC_3_like"/>
    <property type="match status" value="1"/>
</dbReference>
<dbReference type="GO" id="GO:0005247">
    <property type="term" value="F:voltage-gated chloride channel activity"/>
    <property type="evidence" value="ECO:0007669"/>
    <property type="project" value="TreeGrafter"/>
</dbReference>
<feature type="transmembrane region" description="Helical" evidence="9">
    <location>
        <begin position="333"/>
        <end position="353"/>
    </location>
</feature>
<dbReference type="GO" id="GO:0005769">
    <property type="term" value="C:early endosome"/>
    <property type="evidence" value="ECO:0007669"/>
    <property type="project" value="TreeGrafter"/>
</dbReference>
<feature type="region of interest" description="Disordered" evidence="10">
    <location>
        <begin position="1"/>
        <end position="52"/>
    </location>
</feature>
<dbReference type="GO" id="GO:0006879">
    <property type="term" value="P:intracellular iron ion homeostasis"/>
    <property type="evidence" value="ECO:0007669"/>
    <property type="project" value="TreeGrafter"/>
</dbReference>
<evidence type="ECO:0000259" key="11">
    <source>
        <dbReference type="PROSITE" id="PS51371"/>
    </source>
</evidence>
<dbReference type="Pfam" id="PF00654">
    <property type="entry name" value="Voltage_CLC"/>
    <property type="match status" value="1"/>
</dbReference>
<feature type="region of interest" description="Disordered" evidence="10">
    <location>
        <begin position="845"/>
        <end position="879"/>
    </location>
</feature>
<protein>
    <recommendedName>
        <fullName evidence="9">Chloride channel protein</fullName>
    </recommendedName>
</protein>
<evidence type="ECO:0000313" key="13">
    <source>
        <dbReference type="Proteomes" id="UP000800039"/>
    </source>
</evidence>
<feature type="transmembrane region" description="Helical" evidence="9">
    <location>
        <begin position="297"/>
        <end position="321"/>
    </location>
</feature>
<evidence type="ECO:0000256" key="1">
    <source>
        <dbReference type="ARBA" id="ARBA00004141"/>
    </source>
</evidence>
<dbReference type="InterPro" id="IPR014743">
    <property type="entry name" value="Cl-channel_core"/>
</dbReference>
<feature type="transmembrane region" description="Helical" evidence="9">
    <location>
        <begin position="538"/>
        <end position="561"/>
    </location>
</feature>
<dbReference type="InterPro" id="IPR046342">
    <property type="entry name" value="CBS_dom_sf"/>
</dbReference>
<feature type="domain" description="CBS" evidence="11">
    <location>
        <begin position="731"/>
        <end position="786"/>
    </location>
</feature>
<dbReference type="RefSeq" id="XP_040789005.1">
    <property type="nucleotide sequence ID" value="XM_040931090.1"/>
</dbReference>
<dbReference type="Gene3D" id="1.10.3080.10">
    <property type="entry name" value="Clc chloride channel"/>
    <property type="match status" value="1"/>
</dbReference>
<feature type="transmembrane region" description="Helical" evidence="9">
    <location>
        <begin position="464"/>
        <end position="483"/>
    </location>
</feature>
<keyword evidence="7 9" id="KW-0868">Chloride</keyword>
<reference evidence="12" key="1">
    <citation type="submission" date="2020-01" db="EMBL/GenBank/DDBJ databases">
        <authorList>
            <consortium name="DOE Joint Genome Institute"/>
            <person name="Haridas S."/>
            <person name="Albert R."/>
            <person name="Binder M."/>
            <person name="Bloem J."/>
            <person name="Labutti K."/>
            <person name="Salamov A."/>
            <person name="Andreopoulos B."/>
            <person name="Baker S.E."/>
            <person name="Barry K."/>
            <person name="Bills G."/>
            <person name="Bluhm B.H."/>
            <person name="Cannon C."/>
            <person name="Castanera R."/>
            <person name="Culley D.E."/>
            <person name="Daum C."/>
            <person name="Ezra D."/>
            <person name="Gonzalez J.B."/>
            <person name="Henrissat B."/>
            <person name="Kuo A."/>
            <person name="Liang C."/>
            <person name="Lipzen A."/>
            <person name="Lutzoni F."/>
            <person name="Magnuson J."/>
            <person name="Mondo S."/>
            <person name="Nolan M."/>
            <person name="Ohm R."/>
            <person name="Pangilinan J."/>
            <person name="Park H.-J."/>
            <person name="Ramirez L."/>
            <person name="Alfaro M."/>
            <person name="Sun H."/>
            <person name="Tritt A."/>
            <person name="Yoshinaga Y."/>
            <person name="Zwiers L.-H."/>
            <person name="Turgeon B.G."/>
            <person name="Goodwin S.B."/>
            <person name="Spatafora J.W."/>
            <person name="Crous P.W."/>
            <person name="Grigoriev I.V."/>
        </authorList>
    </citation>
    <scope>NUCLEOTIDE SEQUENCE</scope>
    <source>
        <strain evidence="12">CBS 394.84</strain>
    </source>
</reference>
<evidence type="ECO:0000256" key="7">
    <source>
        <dbReference type="ARBA" id="ARBA00023214"/>
    </source>
</evidence>
<name>A0A9P4L9J8_9PLEO</name>
<dbReference type="PANTHER" id="PTHR45711">
    <property type="entry name" value="CHLORIDE CHANNEL PROTEIN"/>
    <property type="match status" value="1"/>
</dbReference>
<dbReference type="SUPFAM" id="SSF54631">
    <property type="entry name" value="CBS-domain pair"/>
    <property type="match status" value="1"/>
</dbReference>
<feature type="transmembrane region" description="Helical" evidence="9">
    <location>
        <begin position="127"/>
        <end position="150"/>
    </location>
</feature>
<dbReference type="PRINTS" id="PR00762">
    <property type="entry name" value="CLCHANNEL"/>
</dbReference>
<dbReference type="FunFam" id="1.10.3080.10:FF:000011">
    <property type="entry name" value="Chloride channel protein"/>
    <property type="match status" value="1"/>
</dbReference>
<keyword evidence="5 9" id="KW-0406">Ion transport</keyword>
<dbReference type="Pfam" id="PF00571">
    <property type="entry name" value="CBS"/>
    <property type="match status" value="2"/>
</dbReference>
<dbReference type="PROSITE" id="PS51371">
    <property type="entry name" value="CBS"/>
    <property type="match status" value="2"/>
</dbReference>
<dbReference type="InterPro" id="IPR001807">
    <property type="entry name" value="ClC"/>
</dbReference>
<comment type="caution">
    <text evidence="12">The sequence shown here is derived from an EMBL/GenBank/DDBJ whole genome shotgun (WGS) entry which is preliminary data.</text>
</comment>
<evidence type="ECO:0000256" key="2">
    <source>
        <dbReference type="ARBA" id="ARBA00022448"/>
    </source>
</evidence>
<evidence type="ECO:0000256" key="6">
    <source>
        <dbReference type="ARBA" id="ARBA00023136"/>
    </source>
</evidence>